<feature type="compositionally biased region" description="Basic and acidic residues" evidence="1">
    <location>
        <begin position="122"/>
        <end position="131"/>
    </location>
</feature>
<dbReference type="AlphaFoldDB" id="A0A6J4MJR6"/>
<dbReference type="EMBL" id="CADCTU010000884">
    <property type="protein sequence ID" value="CAA9361331.1"/>
    <property type="molecule type" value="Genomic_DNA"/>
</dbReference>
<feature type="region of interest" description="Disordered" evidence="1">
    <location>
        <begin position="185"/>
        <end position="214"/>
    </location>
</feature>
<feature type="compositionally biased region" description="Basic and acidic residues" evidence="1">
    <location>
        <begin position="60"/>
        <end position="71"/>
    </location>
</feature>
<reference evidence="2" key="1">
    <citation type="submission" date="2020-02" db="EMBL/GenBank/DDBJ databases">
        <authorList>
            <person name="Meier V. D."/>
        </authorList>
    </citation>
    <scope>NUCLEOTIDE SEQUENCE</scope>
    <source>
        <strain evidence="2">AVDCRST_MAG11</strain>
    </source>
</reference>
<evidence type="ECO:0000256" key="1">
    <source>
        <dbReference type="SAM" id="MobiDB-lite"/>
    </source>
</evidence>
<name>A0A6J4MJR6_9BACT</name>
<evidence type="ECO:0000313" key="2">
    <source>
        <dbReference type="EMBL" id="CAA9361331.1"/>
    </source>
</evidence>
<proteinExistence type="predicted"/>
<feature type="non-terminal residue" evidence="2">
    <location>
        <position position="497"/>
    </location>
</feature>
<organism evidence="2">
    <name type="scientific">uncultured Gemmatimonadaceae bacterium</name>
    <dbReference type="NCBI Taxonomy" id="246130"/>
    <lineage>
        <taxon>Bacteria</taxon>
        <taxon>Pseudomonadati</taxon>
        <taxon>Gemmatimonadota</taxon>
        <taxon>Gemmatimonadia</taxon>
        <taxon>Gemmatimonadales</taxon>
        <taxon>Gemmatimonadaceae</taxon>
        <taxon>environmental samples</taxon>
    </lineage>
</organism>
<feature type="non-terminal residue" evidence="2">
    <location>
        <position position="1"/>
    </location>
</feature>
<feature type="compositionally biased region" description="Basic residues" evidence="1">
    <location>
        <begin position="194"/>
        <end position="204"/>
    </location>
</feature>
<gene>
    <name evidence="2" type="ORF">AVDCRST_MAG11-4140</name>
</gene>
<sequence length="497" mass="54388">GHHRTAPPGPRQRQRGARAPAEHPGGGDPPPRGQGLRAGRQRHHRDAAPHGRVVHRPRRGDHAADHRRRVVDLPDLRGARRRRLQPAGDVGRVHHHLRVLGGHRARRDADLGDPLPVPGRIPHHDLPVRRGDDGVRGHDGGALPDHPHRAPVEVLLAHPVPELAADLAELQEPARLGRVRDPHVPHGLDDVPLHRAHPRHRRAARPREEPDPQGDLLGAVARLAQLRPRVAPLHAGVPVPRGARHPARALGALGGVVRLRDGAHPRLARDDLPALLRRRRHLLGDRDGLHDHHPAAEVVQPQALRHAQRPRRRGQARLVHVDGGEPRVLHGVLRRLVLGQPVRAGVLLEPRVRAVVVRGVDPPDVQRHPPAHALLAEAAAQHHLALHPLDLHQHRDVVRALRDRGALALPRVRALAVVGLPPHLGGLRHPPRLVRLVLHVVPPLHQAAPGDGAGRDQGDRPRAAARARRSGRAGAQRRPRPGRPHRTGRRAAAGSRL</sequence>
<feature type="compositionally biased region" description="Basic residues" evidence="1">
    <location>
        <begin position="463"/>
        <end position="489"/>
    </location>
</feature>
<feature type="region of interest" description="Disordered" evidence="1">
    <location>
        <begin position="1"/>
        <end position="71"/>
    </location>
</feature>
<feature type="compositionally biased region" description="Basic and acidic residues" evidence="1">
    <location>
        <begin position="453"/>
        <end position="462"/>
    </location>
</feature>
<protein>
    <submittedName>
        <fullName evidence="2">Molybdopterin oxidoreductase</fullName>
    </submittedName>
</protein>
<feature type="region of interest" description="Disordered" evidence="1">
    <location>
        <begin position="445"/>
        <end position="497"/>
    </location>
</feature>
<feature type="region of interest" description="Disordered" evidence="1">
    <location>
        <begin position="108"/>
        <end position="131"/>
    </location>
</feature>
<accession>A0A6J4MJR6</accession>